<reference evidence="8" key="1">
    <citation type="submission" date="2016-11" db="UniProtKB">
        <authorList>
            <consortium name="WormBaseParasite"/>
        </authorList>
    </citation>
    <scope>IDENTIFICATION</scope>
</reference>
<keyword evidence="4" id="KW-0808">Transferase</keyword>
<dbReference type="EC" id="2.4.1.17" evidence="2"/>
<keyword evidence="7" id="KW-1185">Reference proteome</keyword>
<evidence type="ECO:0000256" key="1">
    <source>
        <dbReference type="ARBA" id="ARBA00009995"/>
    </source>
</evidence>
<evidence type="ECO:0000256" key="6">
    <source>
        <dbReference type="SAM" id="MobiDB-lite"/>
    </source>
</evidence>
<dbReference type="AlphaFoldDB" id="A0A1I8BAL8"/>
<evidence type="ECO:0000313" key="8">
    <source>
        <dbReference type="WBParaSite" id="MhA1_Contig178.frz3.gene8"/>
    </source>
</evidence>
<dbReference type="GO" id="GO:0015020">
    <property type="term" value="F:glucuronosyltransferase activity"/>
    <property type="evidence" value="ECO:0007669"/>
    <property type="project" value="UniProtKB-EC"/>
</dbReference>
<dbReference type="PANTHER" id="PTHR48043">
    <property type="entry name" value="EG:EG0003.4 PROTEIN-RELATED"/>
    <property type="match status" value="1"/>
</dbReference>
<dbReference type="Proteomes" id="UP000095281">
    <property type="component" value="Unplaced"/>
</dbReference>
<evidence type="ECO:0000313" key="7">
    <source>
        <dbReference type="Proteomes" id="UP000095281"/>
    </source>
</evidence>
<accession>A0A1I8BAL8</accession>
<dbReference type="PANTHER" id="PTHR48043:SF145">
    <property type="entry name" value="FI06409P-RELATED"/>
    <property type="match status" value="1"/>
</dbReference>
<dbReference type="Pfam" id="PF00201">
    <property type="entry name" value="UDPGT"/>
    <property type="match status" value="1"/>
</dbReference>
<dbReference type="SUPFAM" id="SSF53756">
    <property type="entry name" value="UDP-Glycosyltransferase/glycogen phosphorylase"/>
    <property type="match status" value="1"/>
</dbReference>
<organism evidence="7 8">
    <name type="scientific">Meloidogyne hapla</name>
    <name type="common">Root-knot nematode worm</name>
    <dbReference type="NCBI Taxonomy" id="6305"/>
    <lineage>
        <taxon>Eukaryota</taxon>
        <taxon>Metazoa</taxon>
        <taxon>Ecdysozoa</taxon>
        <taxon>Nematoda</taxon>
        <taxon>Chromadorea</taxon>
        <taxon>Rhabditida</taxon>
        <taxon>Tylenchina</taxon>
        <taxon>Tylenchomorpha</taxon>
        <taxon>Tylenchoidea</taxon>
        <taxon>Meloidogynidae</taxon>
        <taxon>Meloidogyninae</taxon>
        <taxon>Meloidogyne</taxon>
    </lineage>
</organism>
<evidence type="ECO:0000256" key="4">
    <source>
        <dbReference type="ARBA" id="ARBA00022679"/>
    </source>
</evidence>
<comment type="catalytic activity">
    <reaction evidence="5">
        <text>glucuronate acceptor + UDP-alpha-D-glucuronate = acceptor beta-D-glucuronoside + UDP + H(+)</text>
        <dbReference type="Rhea" id="RHEA:21032"/>
        <dbReference type="ChEBI" id="CHEBI:15378"/>
        <dbReference type="ChEBI" id="CHEBI:58052"/>
        <dbReference type="ChEBI" id="CHEBI:58223"/>
        <dbReference type="ChEBI" id="CHEBI:132367"/>
        <dbReference type="ChEBI" id="CHEBI:132368"/>
        <dbReference type="EC" id="2.4.1.17"/>
    </reaction>
</comment>
<evidence type="ECO:0000256" key="3">
    <source>
        <dbReference type="ARBA" id="ARBA00022676"/>
    </source>
</evidence>
<dbReference type="InterPro" id="IPR050271">
    <property type="entry name" value="UDP-glycosyltransferase"/>
</dbReference>
<name>A0A1I8BAL8_MELHA</name>
<evidence type="ECO:0000256" key="2">
    <source>
        <dbReference type="ARBA" id="ARBA00012544"/>
    </source>
</evidence>
<dbReference type="WBParaSite" id="MhA1_Contig178.frz3.gene8">
    <property type="protein sequence ID" value="MhA1_Contig178.frz3.gene8"/>
    <property type="gene ID" value="MhA1_Contig178.frz3.gene8"/>
</dbReference>
<dbReference type="Gene3D" id="3.40.50.2000">
    <property type="entry name" value="Glycogen Phosphorylase B"/>
    <property type="match status" value="1"/>
</dbReference>
<comment type="similarity">
    <text evidence="1">Belongs to the UDP-glycosyltransferase family.</text>
</comment>
<feature type="region of interest" description="Disordered" evidence="6">
    <location>
        <begin position="245"/>
        <end position="264"/>
    </location>
</feature>
<protein>
    <recommendedName>
        <fullName evidence="2">glucuronosyltransferase</fullName>
        <ecNumber evidence="2">2.4.1.17</ecNumber>
    </recommendedName>
</protein>
<sequence length="292" mass="34714">MKNKPVKIPNINYKFPILNYLRERKYSFGVAEFELMAGSFAIFHELGIEKTFNVWAPALFPYYLQFYGINLIERIKEGEVIPEYKSAEPGDWDEVKGILNKDSERYKENIKNHKKEIVYQKKVFDEWNKKYARFYFKKIDKNKKNKIKKPLPLEELFSNINHHFINQNPFGLFEHFPRIPDKIMYIGGIIVEDTGIMTENKVEREENESMYAGVPLICIPKFADQWYNASLIEHKKIGIYVKNNRHDNRYDDPNSEAQTKNDNEFKEKLEGALDKILSEFKNKEFKLKEEST</sequence>
<keyword evidence="3" id="KW-0328">Glycosyltransferase</keyword>
<dbReference type="InterPro" id="IPR002213">
    <property type="entry name" value="UDP_glucos_trans"/>
</dbReference>
<evidence type="ECO:0000256" key="5">
    <source>
        <dbReference type="ARBA" id="ARBA00047475"/>
    </source>
</evidence>
<proteinExistence type="inferred from homology"/>